<organism evidence="1 2">
    <name type="scientific">Holothuria leucospilota</name>
    <name type="common">Black long sea cucumber</name>
    <name type="synonym">Mertensiothuria leucospilota</name>
    <dbReference type="NCBI Taxonomy" id="206669"/>
    <lineage>
        <taxon>Eukaryota</taxon>
        <taxon>Metazoa</taxon>
        <taxon>Echinodermata</taxon>
        <taxon>Eleutherozoa</taxon>
        <taxon>Echinozoa</taxon>
        <taxon>Holothuroidea</taxon>
        <taxon>Aspidochirotacea</taxon>
        <taxon>Aspidochirotida</taxon>
        <taxon>Holothuriidae</taxon>
        <taxon>Holothuria</taxon>
    </lineage>
</organism>
<keyword evidence="2" id="KW-1185">Reference proteome</keyword>
<dbReference type="EMBL" id="JAIZAY010000017">
    <property type="protein sequence ID" value="KAJ8026260.1"/>
    <property type="molecule type" value="Genomic_DNA"/>
</dbReference>
<protein>
    <submittedName>
        <fullName evidence="1">RNA-directed DNA polymerase from mobile element jockey</fullName>
    </submittedName>
</protein>
<accession>A0A9Q0YPQ1</accession>
<name>A0A9Q0YPQ1_HOLLE</name>
<dbReference type="AlphaFoldDB" id="A0A9Q0YPQ1"/>
<keyword evidence="1" id="KW-0695">RNA-directed DNA polymerase</keyword>
<keyword evidence="1" id="KW-0808">Transferase</keyword>
<evidence type="ECO:0000313" key="1">
    <source>
        <dbReference type="EMBL" id="KAJ8026260.1"/>
    </source>
</evidence>
<dbReference type="OrthoDB" id="10072140at2759"/>
<comment type="caution">
    <text evidence="1">The sequence shown here is derived from an EMBL/GenBank/DDBJ whole genome shotgun (WGS) entry which is preliminary data.</text>
</comment>
<sequence>MVNFVKGSGGVPTSFVQDCSSKAHSCCNSFVFQDSTINKSSSTKYLGLIIDDKLSWEEHTKDLCNSLVKYTGIFYQLKGLLPKKTALHIYYAFVFSKLRYAVEIYGTAKASILRPVQVLQNKLLKLLTGKPRHHPTKLLYHEYNLFMLCDIHFYCMCQIIYRYCNNMLPNSISSAIFPLCNSVHNRPTSVSTRNKDLFIVSHHNTPHGRLLLNNYCYRLWQDIPPDVKLSKSLNIFQNRLKHYIRNK</sequence>
<keyword evidence="1" id="KW-0548">Nucleotidyltransferase</keyword>
<dbReference type="GO" id="GO:0003964">
    <property type="term" value="F:RNA-directed DNA polymerase activity"/>
    <property type="evidence" value="ECO:0007669"/>
    <property type="project" value="UniProtKB-KW"/>
</dbReference>
<dbReference type="Proteomes" id="UP001152320">
    <property type="component" value="Chromosome 17"/>
</dbReference>
<proteinExistence type="predicted"/>
<reference evidence="1" key="1">
    <citation type="submission" date="2021-10" db="EMBL/GenBank/DDBJ databases">
        <title>Tropical sea cucumber genome reveals ecological adaptation and Cuvierian tubules defense mechanism.</title>
        <authorList>
            <person name="Chen T."/>
        </authorList>
    </citation>
    <scope>NUCLEOTIDE SEQUENCE</scope>
    <source>
        <strain evidence="1">Nanhai2018</strain>
        <tissue evidence="1">Muscle</tissue>
    </source>
</reference>
<evidence type="ECO:0000313" key="2">
    <source>
        <dbReference type="Proteomes" id="UP001152320"/>
    </source>
</evidence>
<gene>
    <name evidence="1" type="ORF">HOLleu_34054</name>
</gene>